<feature type="domain" description="N-acetyltransferase" evidence="1">
    <location>
        <begin position="7"/>
        <end position="168"/>
    </location>
</feature>
<keyword evidence="3" id="KW-1185">Reference proteome</keyword>
<accession>A0A4R4P0B3</accession>
<organism evidence="2 3">
    <name type="scientific">Kribbella albertanoniae</name>
    <dbReference type="NCBI Taxonomy" id="1266829"/>
    <lineage>
        <taxon>Bacteria</taxon>
        <taxon>Bacillati</taxon>
        <taxon>Actinomycetota</taxon>
        <taxon>Actinomycetes</taxon>
        <taxon>Propionibacteriales</taxon>
        <taxon>Kribbellaceae</taxon>
        <taxon>Kribbella</taxon>
    </lineage>
</organism>
<dbReference type="PANTHER" id="PTHR43792">
    <property type="entry name" value="GNAT FAMILY, PUTATIVE (AFU_ORTHOLOGUE AFUA_3G00765)-RELATED-RELATED"/>
    <property type="match status" value="1"/>
</dbReference>
<name>A0A4R4P0B3_9ACTN</name>
<dbReference type="InterPro" id="IPR016181">
    <property type="entry name" value="Acyl_CoA_acyltransferase"/>
</dbReference>
<keyword evidence="2" id="KW-0808">Transferase</keyword>
<reference evidence="2 3" key="1">
    <citation type="submission" date="2019-03" db="EMBL/GenBank/DDBJ databases">
        <title>Draft genome sequences of novel Actinobacteria.</title>
        <authorList>
            <person name="Sahin N."/>
            <person name="Ay H."/>
            <person name="Saygin H."/>
        </authorList>
    </citation>
    <scope>NUCLEOTIDE SEQUENCE [LARGE SCALE GENOMIC DNA]</scope>
    <source>
        <strain evidence="2 3">JCM 30547</strain>
    </source>
</reference>
<evidence type="ECO:0000313" key="2">
    <source>
        <dbReference type="EMBL" id="TDC14924.1"/>
    </source>
</evidence>
<dbReference type="PANTHER" id="PTHR43792:SF1">
    <property type="entry name" value="N-ACETYLTRANSFERASE DOMAIN-CONTAINING PROTEIN"/>
    <property type="match status" value="1"/>
</dbReference>
<dbReference type="SUPFAM" id="SSF55729">
    <property type="entry name" value="Acyl-CoA N-acyltransferases (Nat)"/>
    <property type="match status" value="1"/>
</dbReference>
<gene>
    <name evidence="2" type="ORF">E1261_41150</name>
</gene>
<dbReference type="InterPro" id="IPR051531">
    <property type="entry name" value="N-acetyltransferase"/>
</dbReference>
<dbReference type="InterPro" id="IPR000182">
    <property type="entry name" value="GNAT_dom"/>
</dbReference>
<dbReference type="GO" id="GO:0016747">
    <property type="term" value="F:acyltransferase activity, transferring groups other than amino-acyl groups"/>
    <property type="evidence" value="ECO:0007669"/>
    <property type="project" value="InterPro"/>
</dbReference>
<protein>
    <submittedName>
        <fullName evidence="2">N-acetyltransferase</fullName>
    </submittedName>
</protein>
<dbReference type="Proteomes" id="UP000295075">
    <property type="component" value="Unassembled WGS sequence"/>
</dbReference>
<dbReference type="Gene3D" id="3.40.630.30">
    <property type="match status" value="1"/>
</dbReference>
<dbReference type="PROSITE" id="PS51186">
    <property type="entry name" value="GNAT"/>
    <property type="match status" value="1"/>
</dbReference>
<sequence>MRTTERLILRPFQDTDLEAWAALNSDPEVMRYIGGPLTRAESDREAAGINQQWKTERFGFLAIERAADGAFLGAGGLSREQWYPETLEVGWRLDRAYWGHGYASEAAAHWLAYGFTELQLPRINSVTDTPNERSIAVMRRLGMTFERTTDLEFDGESFNATVYSMTAEAFRMI</sequence>
<evidence type="ECO:0000259" key="1">
    <source>
        <dbReference type="PROSITE" id="PS51186"/>
    </source>
</evidence>
<dbReference type="AlphaFoldDB" id="A0A4R4P0B3"/>
<dbReference type="EMBL" id="SMKA01000356">
    <property type="protein sequence ID" value="TDC14924.1"/>
    <property type="molecule type" value="Genomic_DNA"/>
</dbReference>
<comment type="caution">
    <text evidence="2">The sequence shown here is derived from an EMBL/GenBank/DDBJ whole genome shotgun (WGS) entry which is preliminary data.</text>
</comment>
<dbReference type="OrthoDB" id="3533156at2"/>
<dbReference type="Pfam" id="PF13302">
    <property type="entry name" value="Acetyltransf_3"/>
    <property type="match status" value="1"/>
</dbReference>
<evidence type="ECO:0000313" key="3">
    <source>
        <dbReference type="Proteomes" id="UP000295075"/>
    </source>
</evidence>
<proteinExistence type="predicted"/>